<organism evidence="1 2">
    <name type="scientific">Pyropia yezoensis</name>
    <name type="common">Susabi-nori</name>
    <name type="synonym">Porphyra yezoensis</name>
    <dbReference type="NCBI Taxonomy" id="2788"/>
    <lineage>
        <taxon>Eukaryota</taxon>
        <taxon>Rhodophyta</taxon>
        <taxon>Bangiophyceae</taxon>
        <taxon>Bangiales</taxon>
        <taxon>Bangiaceae</taxon>
        <taxon>Pyropia</taxon>
    </lineage>
</organism>
<name>A0ACC3CEU8_PYRYE</name>
<sequence>MATTRRFQPNDLLRFNAVNVDKLTETQLVFSYHQGTARGRGVLLLCLWSNPSGASLPPRAARAYSFPSPPHDTLPHPHLAPPPPPPPGRWAVVVAAVLVTATAAAAVVATRTRLWYAQYNVGFYYTYLTQHPDIQVVVSSPADQVIAYSHALTLLSRPLLSWRRPLLPPHRPYPPSFPPPPPPPPCWPKGRAPPPTTTATYRQ</sequence>
<accession>A0ACC3CEU8</accession>
<keyword evidence="2" id="KW-1185">Reference proteome</keyword>
<dbReference type="Proteomes" id="UP000798662">
    <property type="component" value="Chromosome 3"/>
</dbReference>
<proteinExistence type="predicted"/>
<reference evidence="1" key="1">
    <citation type="submission" date="2019-11" db="EMBL/GenBank/DDBJ databases">
        <title>Nori genome reveals adaptations in red seaweeds to the harsh intertidal environment.</title>
        <authorList>
            <person name="Wang D."/>
            <person name="Mao Y."/>
        </authorList>
    </citation>
    <scope>NUCLEOTIDE SEQUENCE</scope>
    <source>
        <tissue evidence="1">Gametophyte</tissue>
    </source>
</reference>
<comment type="caution">
    <text evidence="1">The sequence shown here is derived from an EMBL/GenBank/DDBJ whole genome shotgun (WGS) entry which is preliminary data.</text>
</comment>
<dbReference type="EMBL" id="CM020620">
    <property type="protein sequence ID" value="KAK1868378.1"/>
    <property type="molecule type" value="Genomic_DNA"/>
</dbReference>
<evidence type="ECO:0000313" key="1">
    <source>
        <dbReference type="EMBL" id="KAK1868378.1"/>
    </source>
</evidence>
<protein>
    <submittedName>
        <fullName evidence="1">Uncharacterized protein</fullName>
    </submittedName>
</protein>
<gene>
    <name evidence="1" type="ORF">I4F81_010867</name>
</gene>
<evidence type="ECO:0000313" key="2">
    <source>
        <dbReference type="Proteomes" id="UP000798662"/>
    </source>
</evidence>